<evidence type="ECO:0000256" key="4">
    <source>
        <dbReference type="ARBA" id="ARBA00006825"/>
    </source>
</evidence>
<dbReference type="InterPro" id="IPR036169">
    <property type="entry name" value="DXPR_C_sf"/>
</dbReference>
<comment type="caution">
    <text evidence="15">The sequence shown here is derived from an EMBL/GenBank/DDBJ whole genome shotgun (WGS) entry which is preliminary data.</text>
</comment>
<comment type="similarity">
    <text evidence="4">Belongs to the DXR family.</text>
</comment>
<gene>
    <name evidence="15" type="ORF">S03H2_11607</name>
</gene>
<keyword evidence="10" id="KW-0414">Isoprene biosynthesis</keyword>
<evidence type="ECO:0000256" key="2">
    <source>
        <dbReference type="ARBA" id="ARBA00001946"/>
    </source>
</evidence>
<evidence type="ECO:0000256" key="11">
    <source>
        <dbReference type="ARBA" id="ARBA00048543"/>
    </source>
</evidence>
<dbReference type="Gene3D" id="3.40.50.720">
    <property type="entry name" value="NAD(P)-binding Rossmann-like Domain"/>
    <property type="match status" value="1"/>
</dbReference>
<proteinExistence type="inferred from homology"/>
<feature type="domain" description="DXP reductoisomerase C-terminal" evidence="14">
    <location>
        <begin position="243"/>
        <end position="359"/>
    </location>
</feature>
<dbReference type="Pfam" id="PF13288">
    <property type="entry name" value="DXPR_C"/>
    <property type="match status" value="1"/>
</dbReference>
<dbReference type="InterPro" id="IPR013512">
    <property type="entry name" value="DXP_reductoisomerase_N"/>
</dbReference>
<dbReference type="GO" id="GO:0030145">
    <property type="term" value="F:manganese ion binding"/>
    <property type="evidence" value="ECO:0007669"/>
    <property type="project" value="TreeGrafter"/>
</dbReference>
<dbReference type="AlphaFoldDB" id="X1GN88"/>
<protein>
    <recommendedName>
        <fullName evidence="5">1-deoxy-D-xylulose-5-phosphate reductoisomerase</fullName>
        <ecNumber evidence="5">1.1.1.267</ecNumber>
    </recommendedName>
</protein>
<dbReference type="Gene3D" id="1.10.1740.10">
    <property type="match status" value="1"/>
</dbReference>
<dbReference type="EMBL" id="BARU01005915">
    <property type="protein sequence ID" value="GAH43074.1"/>
    <property type="molecule type" value="Genomic_DNA"/>
</dbReference>
<evidence type="ECO:0000256" key="10">
    <source>
        <dbReference type="ARBA" id="ARBA00023229"/>
    </source>
</evidence>
<dbReference type="GO" id="GO:0051484">
    <property type="term" value="P:isopentenyl diphosphate biosynthetic process, methylerythritol 4-phosphate pathway involved in terpenoid biosynthetic process"/>
    <property type="evidence" value="ECO:0007669"/>
    <property type="project" value="TreeGrafter"/>
</dbReference>
<evidence type="ECO:0000256" key="9">
    <source>
        <dbReference type="ARBA" id="ARBA00023211"/>
    </source>
</evidence>
<evidence type="ECO:0000259" key="13">
    <source>
        <dbReference type="Pfam" id="PF08436"/>
    </source>
</evidence>
<keyword evidence="7" id="KW-0521">NADP</keyword>
<dbReference type="PIRSF" id="PIRSF006205">
    <property type="entry name" value="Dxp_reductismrs"/>
    <property type="match status" value="1"/>
</dbReference>
<dbReference type="NCBIfam" id="TIGR00243">
    <property type="entry name" value="Dxr"/>
    <property type="match status" value="1"/>
</dbReference>
<dbReference type="GO" id="GO:0030604">
    <property type="term" value="F:1-deoxy-D-xylulose-5-phosphate reductoisomerase activity"/>
    <property type="evidence" value="ECO:0007669"/>
    <property type="project" value="UniProtKB-EC"/>
</dbReference>
<name>X1GN88_9ZZZZ</name>
<evidence type="ECO:0000259" key="12">
    <source>
        <dbReference type="Pfam" id="PF02670"/>
    </source>
</evidence>
<accession>X1GN88</accession>
<sequence length="365" mass="40979">ALQVIEMHPEELELQVIIANNNVDLLIRQAQKYHPRHVVIGNEKKYDQLASALNQLPIDLYAGKESINQIVGHEAVDMVLTAVVGFSGLIPTVRALEAGKDIALANKETLVVAGEYITWLAEQKKVKIIPVDSEHSAIYQCLVGESTDWIEKIYLTASGGPFRERTIESLQKVTMKEALKHPNWTMGEKITIDSASMMNKGLEAIEAKWLFDLEPEQIDVIVHPQSVIHSIVQFIDGSMKAQMGIPDMKIPIQYALGYPARLKSTIQRFNFLDYPDLTFEKADTKKFRNLALSFEAMRTGGNMPCVLNAANEVAVEAFLEGEIGFLDMPDVIEKTLQKSSFIEKPGLEDYENTDFESRRLARSFL</sequence>
<dbReference type="InterPro" id="IPR026877">
    <property type="entry name" value="DXPR_C"/>
</dbReference>
<evidence type="ECO:0000256" key="1">
    <source>
        <dbReference type="ARBA" id="ARBA00001936"/>
    </source>
</evidence>
<dbReference type="InterPro" id="IPR003821">
    <property type="entry name" value="DXP_reductoisomerase"/>
</dbReference>
<feature type="domain" description="1-deoxy-D-xylulose 5-phosphate reductoisomerase C-terminal" evidence="13">
    <location>
        <begin position="128"/>
        <end position="211"/>
    </location>
</feature>
<evidence type="ECO:0000256" key="6">
    <source>
        <dbReference type="ARBA" id="ARBA00022723"/>
    </source>
</evidence>
<keyword evidence="8" id="KW-0560">Oxidoreductase</keyword>
<dbReference type="SUPFAM" id="SSF69055">
    <property type="entry name" value="1-deoxy-D-xylulose-5-phosphate reductoisomerase, C-terminal domain"/>
    <property type="match status" value="1"/>
</dbReference>
<dbReference type="GO" id="GO:0070402">
    <property type="term" value="F:NADPH binding"/>
    <property type="evidence" value="ECO:0007669"/>
    <property type="project" value="InterPro"/>
</dbReference>
<organism evidence="15">
    <name type="scientific">marine sediment metagenome</name>
    <dbReference type="NCBI Taxonomy" id="412755"/>
    <lineage>
        <taxon>unclassified sequences</taxon>
        <taxon>metagenomes</taxon>
        <taxon>ecological metagenomes</taxon>
    </lineage>
</organism>
<dbReference type="PANTHER" id="PTHR30525:SF0">
    <property type="entry name" value="1-DEOXY-D-XYLULOSE 5-PHOSPHATE REDUCTOISOMERASE, CHLOROPLASTIC"/>
    <property type="match status" value="1"/>
</dbReference>
<evidence type="ECO:0000256" key="8">
    <source>
        <dbReference type="ARBA" id="ARBA00023002"/>
    </source>
</evidence>
<dbReference type="HAMAP" id="MF_00183">
    <property type="entry name" value="DXP_reductoisom"/>
    <property type="match status" value="1"/>
</dbReference>
<dbReference type="EC" id="1.1.1.267" evidence="5"/>
<dbReference type="PANTHER" id="PTHR30525">
    <property type="entry name" value="1-DEOXY-D-XYLULOSE 5-PHOSPHATE REDUCTOISOMERASE"/>
    <property type="match status" value="1"/>
</dbReference>
<comment type="catalytic activity">
    <reaction evidence="11">
        <text>2-C-methyl-D-erythritol 4-phosphate + NADP(+) = 1-deoxy-D-xylulose 5-phosphate + NADPH + H(+)</text>
        <dbReference type="Rhea" id="RHEA:13717"/>
        <dbReference type="ChEBI" id="CHEBI:15378"/>
        <dbReference type="ChEBI" id="CHEBI:57783"/>
        <dbReference type="ChEBI" id="CHEBI:57792"/>
        <dbReference type="ChEBI" id="CHEBI:58262"/>
        <dbReference type="ChEBI" id="CHEBI:58349"/>
        <dbReference type="EC" id="1.1.1.267"/>
    </reaction>
    <physiologicalReaction direction="right-to-left" evidence="11">
        <dbReference type="Rhea" id="RHEA:13719"/>
    </physiologicalReaction>
</comment>
<comment type="cofactor">
    <cofactor evidence="1">
        <name>Mn(2+)</name>
        <dbReference type="ChEBI" id="CHEBI:29035"/>
    </cofactor>
</comment>
<reference evidence="15" key="1">
    <citation type="journal article" date="2014" name="Front. Microbiol.">
        <title>High frequency of phylogenetically diverse reductive dehalogenase-homologous genes in deep subseafloor sedimentary metagenomes.</title>
        <authorList>
            <person name="Kawai M."/>
            <person name="Futagami T."/>
            <person name="Toyoda A."/>
            <person name="Takaki Y."/>
            <person name="Nishi S."/>
            <person name="Hori S."/>
            <person name="Arai W."/>
            <person name="Tsubouchi T."/>
            <person name="Morono Y."/>
            <person name="Uchiyama I."/>
            <person name="Ito T."/>
            <person name="Fujiyama A."/>
            <person name="Inagaki F."/>
            <person name="Takami H."/>
        </authorList>
    </citation>
    <scope>NUCLEOTIDE SEQUENCE</scope>
    <source>
        <strain evidence="15">Expedition CK06-06</strain>
    </source>
</reference>
<dbReference type="SUPFAM" id="SSF55347">
    <property type="entry name" value="Glyceraldehyde-3-phosphate dehydrogenase-like, C-terminal domain"/>
    <property type="match status" value="1"/>
</dbReference>
<evidence type="ECO:0000256" key="3">
    <source>
        <dbReference type="ARBA" id="ARBA00005094"/>
    </source>
</evidence>
<evidence type="ECO:0000256" key="7">
    <source>
        <dbReference type="ARBA" id="ARBA00022857"/>
    </source>
</evidence>
<evidence type="ECO:0000256" key="5">
    <source>
        <dbReference type="ARBA" id="ARBA00012366"/>
    </source>
</evidence>
<keyword evidence="6" id="KW-0479">Metal-binding</keyword>
<dbReference type="InterPro" id="IPR013644">
    <property type="entry name" value="DXP_reductoisomerase_C"/>
</dbReference>
<dbReference type="InterPro" id="IPR036291">
    <property type="entry name" value="NAD(P)-bd_dom_sf"/>
</dbReference>
<evidence type="ECO:0000313" key="15">
    <source>
        <dbReference type="EMBL" id="GAH43074.1"/>
    </source>
</evidence>
<comment type="pathway">
    <text evidence="3">Isoprenoid biosynthesis; isopentenyl diphosphate biosynthesis via DXP pathway; isopentenyl diphosphate from 1-deoxy-D-xylulose 5-phosphate: step 1/6.</text>
</comment>
<evidence type="ECO:0000259" key="14">
    <source>
        <dbReference type="Pfam" id="PF13288"/>
    </source>
</evidence>
<keyword evidence="9" id="KW-0464">Manganese</keyword>
<dbReference type="SUPFAM" id="SSF51735">
    <property type="entry name" value="NAD(P)-binding Rossmann-fold domains"/>
    <property type="match status" value="1"/>
</dbReference>
<dbReference type="Pfam" id="PF02670">
    <property type="entry name" value="DXP_reductoisom"/>
    <property type="match status" value="1"/>
</dbReference>
<dbReference type="UniPathway" id="UPA00056">
    <property type="reaction ID" value="UER00092"/>
</dbReference>
<comment type="cofactor">
    <cofactor evidence="2">
        <name>Mg(2+)</name>
        <dbReference type="ChEBI" id="CHEBI:18420"/>
    </cofactor>
</comment>
<dbReference type="Pfam" id="PF08436">
    <property type="entry name" value="DXP_redisom_C"/>
    <property type="match status" value="1"/>
</dbReference>
<feature type="non-terminal residue" evidence="15">
    <location>
        <position position="1"/>
    </location>
</feature>
<feature type="domain" description="1-deoxy-D-xylulose 5-phosphate reductoisomerase N-terminal" evidence="12">
    <location>
        <begin position="1"/>
        <end position="114"/>
    </location>
</feature>
<dbReference type="FunFam" id="3.40.50.720:FF:000045">
    <property type="entry name" value="1-deoxy-D-xylulose 5-phosphate reductoisomerase"/>
    <property type="match status" value="1"/>
</dbReference>